<dbReference type="SMART" id="SM00463">
    <property type="entry name" value="SMR"/>
    <property type="match status" value="1"/>
</dbReference>
<feature type="domain" description="Smr" evidence="3">
    <location>
        <begin position="357"/>
        <end position="418"/>
    </location>
</feature>
<evidence type="ECO:0000256" key="2">
    <source>
        <dbReference type="ARBA" id="ARBA00022737"/>
    </source>
</evidence>
<dbReference type="PANTHER" id="PTHR47447">
    <property type="entry name" value="OS03G0856100 PROTEIN"/>
    <property type="match status" value="1"/>
</dbReference>
<dbReference type="PROSITE" id="PS50828">
    <property type="entry name" value="SMR"/>
    <property type="match status" value="1"/>
</dbReference>
<dbReference type="AlphaFoldDB" id="A0ABD3B703"/>
<evidence type="ECO:0000259" key="3">
    <source>
        <dbReference type="PROSITE" id="PS50828"/>
    </source>
</evidence>
<comment type="similarity">
    <text evidence="1">Belongs to the PPR family. P subfamily.</text>
</comment>
<reference evidence="4 5" key="1">
    <citation type="submission" date="2024-11" db="EMBL/GenBank/DDBJ databases">
        <title>A near-complete genome assembly of Cinchona calisaya.</title>
        <authorList>
            <person name="Lian D.C."/>
            <person name="Zhao X.W."/>
            <person name="Wei L."/>
        </authorList>
    </citation>
    <scope>NUCLEOTIDE SEQUENCE [LARGE SCALE GENOMIC DNA]</scope>
    <source>
        <tissue evidence="4">Nenye</tissue>
    </source>
</reference>
<dbReference type="Gene3D" id="1.25.40.10">
    <property type="entry name" value="Tetratricopeptide repeat domain"/>
    <property type="match status" value="1"/>
</dbReference>
<gene>
    <name evidence="4" type="ORF">ACH5RR_002479</name>
</gene>
<accession>A0ABD3B703</accession>
<evidence type="ECO:0000313" key="5">
    <source>
        <dbReference type="Proteomes" id="UP001630127"/>
    </source>
</evidence>
<dbReference type="EMBL" id="JBJUIK010000001">
    <property type="protein sequence ID" value="KAL3539113.1"/>
    <property type="molecule type" value="Genomic_DNA"/>
</dbReference>
<dbReference type="InterPro" id="IPR036063">
    <property type="entry name" value="Smr_dom_sf"/>
</dbReference>
<evidence type="ECO:0000313" key="4">
    <source>
        <dbReference type="EMBL" id="KAL3539113.1"/>
    </source>
</evidence>
<dbReference type="InterPro" id="IPR002885">
    <property type="entry name" value="PPR_rpt"/>
</dbReference>
<protein>
    <recommendedName>
        <fullName evidence="3">Smr domain-containing protein</fullName>
    </recommendedName>
</protein>
<dbReference type="Pfam" id="PF01535">
    <property type="entry name" value="PPR"/>
    <property type="match status" value="2"/>
</dbReference>
<dbReference type="Proteomes" id="UP001630127">
    <property type="component" value="Unassembled WGS sequence"/>
</dbReference>
<dbReference type="Gene3D" id="3.30.1370.110">
    <property type="match status" value="1"/>
</dbReference>
<organism evidence="4 5">
    <name type="scientific">Cinchona calisaya</name>
    <dbReference type="NCBI Taxonomy" id="153742"/>
    <lineage>
        <taxon>Eukaryota</taxon>
        <taxon>Viridiplantae</taxon>
        <taxon>Streptophyta</taxon>
        <taxon>Embryophyta</taxon>
        <taxon>Tracheophyta</taxon>
        <taxon>Spermatophyta</taxon>
        <taxon>Magnoliopsida</taxon>
        <taxon>eudicotyledons</taxon>
        <taxon>Gunneridae</taxon>
        <taxon>Pentapetalae</taxon>
        <taxon>asterids</taxon>
        <taxon>lamiids</taxon>
        <taxon>Gentianales</taxon>
        <taxon>Rubiaceae</taxon>
        <taxon>Cinchonoideae</taxon>
        <taxon>Cinchoneae</taxon>
        <taxon>Cinchona</taxon>
    </lineage>
</organism>
<keyword evidence="5" id="KW-1185">Reference proteome</keyword>
<dbReference type="InterPro" id="IPR011990">
    <property type="entry name" value="TPR-like_helical_dom_sf"/>
</dbReference>
<keyword evidence="2" id="KW-0677">Repeat</keyword>
<dbReference type="SUPFAM" id="SSF160443">
    <property type="entry name" value="SMR domain-like"/>
    <property type="match status" value="1"/>
</dbReference>
<proteinExistence type="inferred from homology"/>
<evidence type="ECO:0000256" key="1">
    <source>
        <dbReference type="ARBA" id="ARBA00007626"/>
    </source>
</evidence>
<dbReference type="PANTHER" id="PTHR47447:SF15">
    <property type="entry name" value="OS02G0120000 PROTEIN"/>
    <property type="match status" value="1"/>
</dbReference>
<sequence>MASFLVPTALNSRCYRVEPVRGALSKQSQRFLTSLATTSAANSSSSAATHRSLRKFVKSSSKHVVLSTLSHLLSPTATLHPQLSSLAFPLYLIISEEASWFSWNAKLLADVIAVMYKQERFIEAESLILEAVKKLGGQDRDLCNFYCYLINSNSKHQSKKGVVDSIARLRQLMRHSSSVYVQKRAYESMISGLCEIGLAREAEDMMEETRSITTTTGLKPSGFEFRCLVYAYGRLGLFEDVRRNVNLMESEGFELDTVCSNMVLSSLGAHNHLSEMVSWLQRMKKSEVSFSIRTYNSVLNSCPTLMLMLQDPKSVPLSIEELMSSLGENEASLVKELVASSSVLDGVMEWNSSELKLDLHGMHLGSACLVFLQWINEVRLRFLAGDQMVPAEMTVVCGSGKHSTTRGESPVKKLLKEMILGMNNCPLKIDRGNVGCFVCKGKVFRDWLFY</sequence>
<dbReference type="InterPro" id="IPR002625">
    <property type="entry name" value="Smr_dom"/>
</dbReference>
<name>A0ABD3B703_9GENT</name>
<comment type="caution">
    <text evidence="4">The sequence shown here is derived from an EMBL/GenBank/DDBJ whole genome shotgun (WGS) entry which is preliminary data.</text>
</comment>